<reference evidence="2 3" key="1">
    <citation type="journal article" date="2022" name="Int. J. Syst. Evol. Microbiol.">
        <title>Flavobacterium ammonificans sp. nov. and Flavobacterium ammoniigenes sp. nov., ammonifying bacteria isolated from surface river water.</title>
        <authorList>
            <person name="Watanabe K."/>
            <person name="Kitamura T."/>
            <person name="Ogata Y."/>
            <person name="Shindo C."/>
            <person name="Suda W."/>
        </authorList>
    </citation>
    <scope>NUCLEOTIDE SEQUENCE [LARGE SCALE GENOMIC DNA]</scope>
    <source>
        <strain evidence="2 3">GENT11</strain>
    </source>
</reference>
<evidence type="ECO:0008006" key="4">
    <source>
        <dbReference type="Google" id="ProtNLM"/>
    </source>
</evidence>
<dbReference type="RefSeq" id="WP_229329702.1">
    <property type="nucleotide sequence ID" value="NZ_AP025183.1"/>
</dbReference>
<name>A0ABN6KWF0_9FLAO</name>
<dbReference type="EMBL" id="AP025183">
    <property type="protein sequence ID" value="BDB53460.1"/>
    <property type="molecule type" value="Genomic_DNA"/>
</dbReference>
<dbReference type="Proteomes" id="UP001319865">
    <property type="component" value="Chromosome"/>
</dbReference>
<evidence type="ECO:0000313" key="2">
    <source>
        <dbReference type="EMBL" id="BDB53460.1"/>
    </source>
</evidence>
<keyword evidence="1" id="KW-0812">Transmembrane</keyword>
<keyword evidence="3" id="KW-1185">Reference proteome</keyword>
<feature type="transmembrane region" description="Helical" evidence="1">
    <location>
        <begin position="35"/>
        <end position="59"/>
    </location>
</feature>
<feature type="transmembrane region" description="Helical" evidence="1">
    <location>
        <begin position="12"/>
        <end position="29"/>
    </location>
</feature>
<reference evidence="2 3" key="2">
    <citation type="journal article" date="2022" name="Microorganisms">
        <title>Complete Genome Sequences of Two Flavobacterium ammonificans Strains and a Flavobacterium ammoniigenes Strain of Ammonifying Bacterioplankton Isolated from Surface River Water.</title>
        <authorList>
            <person name="Suda W."/>
            <person name="Ogata Y."/>
            <person name="Shindo C."/>
            <person name="Watanabe K."/>
        </authorList>
    </citation>
    <scope>NUCLEOTIDE SEQUENCE [LARGE SCALE GENOMIC DNA]</scope>
    <source>
        <strain evidence="2 3">GENT11</strain>
    </source>
</reference>
<protein>
    <recommendedName>
        <fullName evidence="4">DUF2892 domain-containing protein</fullName>
    </recommendedName>
</protein>
<gene>
    <name evidence="2" type="ORF">GENT11_17720</name>
</gene>
<keyword evidence="1" id="KW-1133">Transmembrane helix</keyword>
<accession>A0ABN6KWF0</accession>
<sequence>MKNLLLTNWHLMRWVRLAFAIFLFSQAYILREWGFVAFGAFFLIQVIFNMGCGPNGCAVRYSKK</sequence>
<evidence type="ECO:0000313" key="3">
    <source>
        <dbReference type="Proteomes" id="UP001319865"/>
    </source>
</evidence>
<organism evidence="2 3">
    <name type="scientific">Flavobacterium ammonificans</name>
    <dbReference type="NCBI Taxonomy" id="1751056"/>
    <lineage>
        <taxon>Bacteria</taxon>
        <taxon>Pseudomonadati</taxon>
        <taxon>Bacteroidota</taxon>
        <taxon>Flavobacteriia</taxon>
        <taxon>Flavobacteriales</taxon>
        <taxon>Flavobacteriaceae</taxon>
        <taxon>Flavobacterium</taxon>
    </lineage>
</organism>
<evidence type="ECO:0000256" key="1">
    <source>
        <dbReference type="SAM" id="Phobius"/>
    </source>
</evidence>
<keyword evidence="1" id="KW-0472">Membrane</keyword>
<proteinExistence type="predicted"/>